<dbReference type="Pfam" id="PF01909">
    <property type="entry name" value="NTP_transf_2"/>
    <property type="match status" value="1"/>
</dbReference>
<evidence type="ECO:0000313" key="12">
    <source>
        <dbReference type="Proteomes" id="UP000245959"/>
    </source>
</evidence>
<evidence type="ECO:0000256" key="6">
    <source>
        <dbReference type="ARBA" id="ARBA00022741"/>
    </source>
</evidence>
<evidence type="ECO:0000256" key="4">
    <source>
        <dbReference type="ARBA" id="ARBA00022695"/>
    </source>
</evidence>
<dbReference type="InterPro" id="IPR002934">
    <property type="entry name" value="Polymerase_NTP_transf_dom"/>
</dbReference>
<evidence type="ECO:0000313" key="11">
    <source>
        <dbReference type="EMBL" id="PVY42633.1"/>
    </source>
</evidence>
<evidence type="ECO:0000256" key="9">
    <source>
        <dbReference type="ARBA" id="ARBA00038276"/>
    </source>
</evidence>
<evidence type="ECO:0000256" key="2">
    <source>
        <dbReference type="ARBA" id="ARBA00022649"/>
    </source>
</evidence>
<keyword evidence="7" id="KW-0067">ATP-binding</keyword>
<dbReference type="InterPro" id="IPR043519">
    <property type="entry name" value="NT_sf"/>
</dbReference>
<feature type="domain" description="Polymerase nucleotidyl transferase" evidence="10">
    <location>
        <begin position="14"/>
        <end position="84"/>
    </location>
</feature>
<keyword evidence="2" id="KW-1277">Toxin-antitoxin system</keyword>
<dbReference type="GO" id="GO:0005524">
    <property type="term" value="F:ATP binding"/>
    <property type="evidence" value="ECO:0007669"/>
    <property type="project" value="UniProtKB-KW"/>
</dbReference>
<organism evidence="11 12">
    <name type="scientific">Victivallis vadensis</name>
    <dbReference type="NCBI Taxonomy" id="172901"/>
    <lineage>
        <taxon>Bacteria</taxon>
        <taxon>Pseudomonadati</taxon>
        <taxon>Lentisphaerota</taxon>
        <taxon>Lentisphaeria</taxon>
        <taxon>Victivallales</taxon>
        <taxon>Victivallaceae</taxon>
        <taxon>Victivallis</taxon>
    </lineage>
</organism>
<evidence type="ECO:0000259" key="10">
    <source>
        <dbReference type="Pfam" id="PF01909"/>
    </source>
</evidence>
<accession>A0A2U1B1U8</accession>
<comment type="similarity">
    <text evidence="9">Belongs to the MntA antitoxin family.</text>
</comment>
<keyword evidence="5" id="KW-0479">Metal-binding</keyword>
<gene>
    <name evidence="11" type="ORF">C8D82_11190</name>
</gene>
<dbReference type="GO" id="GO:0046872">
    <property type="term" value="F:metal ion binding"/>
    <property type="evidence" value="ECO:0007669"/>
    <property type="project" value="UniProtKB-KW"/>
</dbReference>
<evidence type="ECO:0000256" key="7">
    <source>
        <dbReference type="ARBA" id="ARBA00022840"/>
    </source>
</evidence>
<evidence type="ECO:0000256" key="3">
    <source>
        <dbReference type="ARBA" id="ARBA00022679"/>
    </source>
</evidence>
<protein>
    <recommendedName>
        <fullName evidence="10">Polymerase nucleotidyl transferase domain-containing protein</fullName>
    </recommendedName>
</protein>
<dbReference type="GO" id="GO:0016779">
    <property type="term" value="F:nucleotidyltransferase activity"/>
    <property type="evidence" value="ECO:0007669"/>
    <property type="project" value="UniProtKB-KW"/>
</dbReference>
<dbReference type="SUPFAM" id="SSF81301">
    <property type="entry name" value="Nucleotidyltransferase"/>
    <property type="match status" value="1"/>
</dbReference>
<dbReference type="InterPro" id="IPR052038">
    <property type="entry name" value="Type-VII_TA_antitoxin"/>
</dbReference>
<dbReference type="Gene3D" id="3.30.460.10">
    <property type="entry name" value="Beta Polymerase, domain 2"/>
    <property type="match status" value="1"/>
</dbReference>
<name>A0A2U1B1U8_9BACT</name>
<dbReference type="CDD" id="cd05403">
    <property type="entry name" value="NT_KNTase_like"/>
    <property type="match status" value="1"/>
</dbReference>
<proteinExistence type="inferred from homology"/>
<evidence type="ECO:0000256" key="1">
    <source>
        <dbReference type="ARBA" id="ARBA00001946"/>
    </source>
</evidence>
<dbReference type="PANTHER" id="PTHR33571">
    <property type="entry name" value="SSL8005 PROTEIN"/>
    <property type="match status" value="1"/>
</dbReference>
<comment type="cofactor">
    <cofactor evidence="1">
        <name>Mg(2+)</name>
        <dbReference type="ChEBI" id="CHEBI:18420"/>
    </cofactor>
</comment>
<keyword evidence="12" id="KW-1185">Reference proteome</keyword>
<keyword evidence="3" id="KW-0808">Transferase</keyword>
<keyword evidence="6" id="KW-0547">Nucleotide-binding</keyword>
<dbReference type="AlphaFoldDB" id="A0A2U1B1U8"/>
<evidence type="ECO:0000256" key="5">
    <source>
        <dbReference type="ARBA" id="ARBA00022723"/>
    </source>
</evidence>
<dbReference type="GeneID" id="78295138"/>
<evidence type="ECO:0000256" key="8">
    <source>
        <dbReference type="ARBA" id="ARBA00022842"/>
    </source>
</evidence>
<dbReference type="Proteomes" id="UP000245959">
    <property type="component" value="Unassembled WGS sequence"/>
</dbReference>
<keyword evidence="4" id="KW-0548">Nucleotidyltransferase</keyword>
<dbReference type="RefSeq" id="WP_116883824.1">
    <property type="nucleotide sequence ID" value="NZ_CABMMC010000123.1"/>
</dbReference>
<dbReference type="PANTHER" id="PTHR33571:SF12">
    <property type="entry name" value="BSL3053 PROTEIN"/>
    <property type="match status" value="1"/>
</dbReference>
<reference evidence="11 12" key="1">
    <citation type="submission" date="2018-04" db="EMBL/GenBank/DDBJ databases">
        <title>Genomic Encyclopedia of Type Strains, Phase IV (KMG-IV): sequencing the most valuable type-strain genomes for metagenomic binning, comparative biology and taxonomic classification.</title>
        <authorList>
            <person name="Goeker M."/>
        </authorList>
    </citation>
    <scope>NUCLEOTIDE SEQUENCE [LARGE SCALE GENOMIC DNA]</scope>
    <source>
        <strain evidence="11 12">DSM 14823</strain>
    </source>
</reference>
<comment type="caution">
    <text evidence="11">The sequence shown here is derived from an EMBL/GenBank/DDBJ whole genome shotgun (WGS) entry which is preliminary data.</text>
</comment>
<keyword evidence="8" id="KW-0460">Magnesium</keyword>
<sequence>MCQLDRLQLLKAEIRRIAHRHHVSRIFVFGSCARREETPESDIDFLAEFNDNASLFDQIGMQQALSDMLKCKVDVIPSTSLSDPDFGAGVQKDMVAL</sequence>
<dbReference type="EMBL" id="QEKH01000011">
    <property type="protein sequence ID" value="PVY42633.1"/>
    <property type="molecule type" value="Genomic_DNA"/>
</dbReference>
<dbReference type="OrthoDB" id="561385at2"/>